<protein>
    <submittedName>
        <fullName evidence="6">VCBS domain-containing protein</fullName>
    </submittedName>
</protein>
<dbReference type="InterPro" id="IPR018511">
    <property type="entry name" value="Hemolysin-typ_Ca-bd_CS"/>
</dbReference>
<proteinExistence type="predicted"/>
<dbReference type="InterPro" id="IPR013519">
    <property type="entry name" value="Int_alpha_beta-p"/>
</dbReference>
<dbReference type="Pfam" id="PF00353">
    <property type="entry name" value="HemolysinCabind"/>
    <property type="match status" value="1"/>
</dbReference>
<name>A0ABS9CZC5_9RHOB</name>
<dbReference type="EMBL" id="JAKGAQ010000004">
    <property type="protein sequence ID" value="MCF2872622.1"/>
    <property type="molecule type" value="Genomic_DNA"/>
</dbReference>
<evidence type="ECO:0000256" key="2">
    <source>
        <dbReference type="ARBA" id="ARBA00022737"/>
    </source>
</evidence>
<feature type="domain" description="RapA2 cadherin-like" evidence="5">
    <location>
        <begin position="348"/>
        <end position="419"/>
    </location>
</feature>
<dbReference type="Pfam" id="PF01839">
    <property type="entry name" value="FG-GAP"/>
    <property type="match status" value="7"/>
</dbReference>
<keyword evidence="4" id="KW-0325">Glycoprotein</keyword>
<dbReference type="PANTHER" id="PTHR23221:SF7">
    <property type="entry name" value="PHOSPHATIDYLINOSITOL-GLYCAN-SPECIFIC PHOSPHOLIPASE D"/>
    <property type="match status" value="1"/>
</dbReference>
<evidence type="ECO:0000313" key="6">
    <source>
        <dbReference type="EMBL" id="MCF2872622.1"/>
    </source>
</evidence>
<feature type="domain" description="RapA2 cadherin-like" evidence="5">
    <location>
        <begin position="458"/>
        <end position="528"/>
    </location>
</feature>
<dbReference type="Pfam" id="PF17803">
    <property type="entry name" value="Cadherin_4"/>
    <property type="match status" value="4"/>
</dbReference>
<evidence type="ECO:0000256" key="4">
    <source>
        <dbReference type="ARBA" id="ARBA00023180"/>
    </source>
</evidence>
<dbReference type="InterPro" id="IPR028994">
    <property type="entry name" value="Integrin_alpha_N"/>
</dbReference>
<dbReference type="InterPro" id="IPR010221">
    <property type="entry name" value="VCBS_dom"/>
</dbReference>
<evidence type="ECO:0000259" key="5">
    <source>
        <dbReference type="Pfam" id="PF17803"/>
    </source>
</evidence>
<organism evidence="6 7">
    <name type="scientific">Octadecabacter dasysiphoniae</name>
    <dbReference type="NCBI Taxonomy" id="2909341"/>
    <lineage>
        <taxon>Bacteria</taxon>
        <taxon>Pseudomonadati</taxon>
        <taxon>Pseudomonadota</taxon>
        <taxon>Alphaproteobacteria</taxon>
        <taxon>Rhodobacterales</taxon>
        <taxon>Roseobacteraceae</taxon>
        <taxon>Octadecabacter</taxon>
    </lineage>
</organism>
<sequence length="1293" mass="128755">MKDVNLDDAQGETPRVRGRQLLSEAMRRHVAAFGKPASLAGLILVLPAFASQAAAQTASTSLSQIDGVVSVDVQADGSVRITLENGAQVQVGAGSVQVMADGSVLVPADVAEAIAQAAVGVGVAEGVPTGLTVFTGLGLAALTGGLDALENFPAEITGETTGAVTEDDVLTAAGQLDVTDPNADESRFEAQSGTVGSYGSFYVDADGAWIYTADNSLTALQSLADGQTVSDSFTVTTADGMEETVTVTITGVDDAAVIAGETTGAVIEDDATTLTATGVLSVTDVDTGEASFVAQSGTVGSYGSFDIDADGAWIYTADNSLTAVQGLADGQTVSDSFTVKTVDGTSETVTVTITGVDDAAVITGDTTGDVTEDDAVTLTATGALSVTDADTGEASFQAQSGTAGNYGSFDLGTDGVWTYTADNSQTAIQALGAGETLTETFAVLSVDGTPEDGAPEIVTVTITGKNDAAVITGETTGALTEDTATVLTVQGALSVMDSDSGEASFEAQNGTVGTYGSFDIDADGAWTYTADTRLMDIQNLGEGETLADNFVVETEDGTEETVTVTITGVNDAAVITGETTGAVIEDEATTLTATGALSVTDVDTGEASFEAQSGTAGSYGSFDIDADGAWTYTADNTQAAIQTLGAGETLTDSFTVLSADGTEETVTVTITGVSDAIQLAALESSTDPSGFVINGVAEFDRSGYSVSGAGDVNGDGLDDLIVGAYRDDPNGDDSGASFVIFGKSDGTAVQLSDIEDGLGGFVINGVSEDDQSGRSVSGAGDVNGDGFDDLIVGAYQDDPNGDYSGASFVIFGTSDGTAVALSDIESGIGGFVINGVAEGDGSGWSVSGAGDVNGDGLDDLIVGAEQDDPNGSSSGASFVIFGKGDGTVVQLSDIESGIGGFVINGVSAGDLSGRSVSGAGDVNGDGFDDLIVGAWGDDPNGQSSGASFVVFGKGDGDAVNLSDIEAGTGGFVINGVAALDYSGRSVSGAGDVNGDGLDDLIVGAPLDDPNGESSGTSFVVFGKSDGTVVQLSDIEDGIGGFVINGVALLDRSGWSVSGAGDVNGDGLDDLIVGAYRDDPNGSLSGASFVVFGKSDGTAVELSDIESGIGGFVINGVSEFDQSGISVSGAGDVNGDGFDDLIVGAYRDDPNGSDSGASFVIFGGDFSGAATQIGTTGDDAMTGTVADDVIFAGTGDDTIDGGGGTDRISGGQGADIMTFRNLDGSTTVIDFDGAEGDRLDVSDFGFADFAEFSAVVSADGPGGHDTRIDLDGDTVVFLTDVSPDILTADHVILA</sequence>
<dbReference type="PRINTS" id="PR01185">
    <property type="entry name" value="INTEGRINA"/>
</dbReference>
<feature type="domain" description="RapA2 cadherin-like" evidence="5">
    <location>
        <begin position="244"/>
        <end position="315"/>
    </location>
</feature>
<accession>A0ABS9CZC5</accession>
<keyword evidence="2" id="KW-0677">Repeat</keyword>
<keyword evidence="7" id="KW-1185">Reference proteome</keyword>
<feature type="domain" description="RapA2 cadherin-like" evidence="5">
    <location>
        <begin position="561"/>
        <end position="632"/>
    </location>
</feature>
<dbReference type="NCBIfam" id="TIGR01965">
    <property type="entry name" value="VCBS_repeat"/>
    <property type="match status" value="5"/>
</dbReference>
<dbReference type="Proteomes" id="UP001200557">
    <property type="component" value="Unassembled WGS sequence"/>
</dbReference>
<evidence type="ECO:0000256" key="3">
    <source>
        <dbReference type="ARBA" id="ARBA00022801"/>
    </source>
</evidence>
<gene>
    <name evidence="6" type="ORF">L0664_16240</name>
</gene>
<reference evidence="6 7" key="1">
    <citation type="submission" date="2022-01" db="EMBL/GenBank/DDBJ databases">
        <title>Octadecabacter sp. nov., isolated from a marine alga.</title>
        <authorList>
            <person name="Jin M.S."/>
            <person name="Kim H.M."/>
            <person name="Han D.M."/>
            <person name="Jung J.J."/>
            <person name="Jeon C.O."/>
        </authorList>
    </citation>
    <scope>NUCLEOTIDE SEQUENCE [LARGE SCALE GENOMIC DNA]</scope>
    <source>
        <strain evidence="6 7">G9-8</strain>
    </source>
</reference>
<dbReference type="SUPFAM" id="SSF69318">
    <property type="entry name" value="Integrin alpha N-terminal domain"/>
    <property type="match status" value="2"/>
</dbReference>
<dbReference type="InterPro" id="IPR013783">
    <property type="entry name" value="Ig-like_fold"/>
</dbReference>
<dbReference type="Gene3D" id="2.60.40.10">
    <property type="entry name" value="Immunoglobulins"/>
    <property type="match status" value="5"/>
</dbReference>
<dbReference type="InterPro" id="IPR013517">
    <property type="entry name" value="FG-GAP"/>
</dbReference>
<dbReference type="InterPro" id="IPR040853">
    <property type="entry name" value="RapA2_cadherin-like"/>
</dbReference>
<dbReference type="RefSeq" id="WP_235226942.1">
    <property type="nucleotide sequence ID" value="NZ_JAKGAQ010000004.1"/>
</dbReference>
<dbReference type="InterPro" id="IPR000413">
    <property type="entry name" value="Integrin_alpha"/>
</dbReference>
<dbReference type="PROSITE" id="PS51470">
    <property type="entry name" value="FG_GAP"/>
    <property type="match status" value="7"/>
</dbReference>
<dbReference type="InterPro" id="IPR001343">
    <property type="entry name" value="Hemolysn_Ca-bd"/>
</dbReference>
<evidence type="ECO:0000313" key="7">
    <source>
        <dbReference type="Proteomes" id="UP001200557"/>
    </source>
</evidence>
<dbReference type="Gene3D" id="2.130.10.130">
    <property type="entry name" value="Integrin alpha, N-terminal"/>
    <property type="match status" value="4"/>
</dbReference>
<keyword evidence="1" id="KW-0732">Signal</keyword>
<dbReference type="PROSITE" id="PS00330">
    <property type="entry name" value="HEMOLYSIN_CALCIUM"/>
    <property type="match status" value="2"/>
</dbReference>
<evidence type="ECO:0000256" key="1">
    <source>
        <dbReference type="ARBA" id="ARBA00022729"/>
    </source>
</evidence>
<dbReference type="SMART" id="SM00191">
    <property type="entry name" value="Int_alpha"/>
    <property type="match status" value="7"/>
</dbReference>
<comment type="caution">
    <text evidence="6">The sequence shown here is derived from an EMBL/GenBank/DDBJ whole genome shotgun (WGS) entry which is preliminary data.</text>
</comment>
<dbReference type="PANTHER" id="PTHR23221">
    <property type="entry name" value="GLYCOSYLPHOSPHATIDYLINOSITOL PHOSPHOLIPASE D"/>
    <property type="match status" value="1"/>
</dbReference>
<keyword evidence="3" id="KW-0378">Hydrolase</keyword>